<dbReference type="Proteomes" id="UP001162972">
    <property type="component" value="Chromosome 16"/>
</dbReference>
<evidence type="ECO:0000256" key="3">
    <source>
        <dbReference type="ARBA" id="ARBA00022679"/>
    </source>
</evidence>
<dbReference type="GO" id="GO:0005634">
    <property type="term" value="C:nucleus"/>
    <property type="evidence" value="ECO:0007669"/>
    <property type="project" value="TreeGrafter"/>
</dbReference>
<dbReference type="InterPro" id="IPR011009">
    <property type="entry name" value="Kinase-like_dom_sf"/>
</dbReference>
<dbReference type="GO" id="GO:0005737">
    <property type="term" value="C:cytoplasm"/>
    <property type="evidence" value="ECO:0007669"/>
    <property type="project" value="TreeGrafter"/>
</dbReference>
<keyword evidence="7" id="KW-1133">Transmembrane helix</keyword>
<gene>
    <name evidence="9" type="ORF">OIU84_025237</name>
</gene>
<evidence type="ECO:0000256" key="1">
    <source>
        <dbReference type="ARBA" id="ARBA00005527"/>
    </source>
</evidence>
<dbReference type="PANTHER" id="PTHR24057">
    <property type="entry name" value="GLYCOGEN SYNTHASE KINASE-3 ALPHA"/>
    <property type="match status" value="1"/>
</dbReference>
<reference evidence="9" key="1">
    <citation type="submission" date="2022-10" db="EMBL/GenBank/DDBJ databases">
        <authorList>
            <person name="Hyden B.L."/>
            <person name="Feng K."/>
            <person name="Yates T."/>
            <person name="Jawdy S."/>
            <person name="Smart L.B."/>
            <person name="Muchero W."/>
        </authorList>
    </citation>
    <scope>NUCLEOTIDE SEQUENCE</scope>
    <source>
        <tissue evidence="9">Shoot tip</tissue>
    </source>
</reference>
<name>A0AAD6PBI5_9ROSI</name>
<evidence type="ECO:0000256" key="4">
    <source>
        <dbReference type="ARBA" id="ARBA00022741"/>
    </source>
</evidence>
<dbReference type="GO" id="GO:0030154">
    <property type="term" value="P:cell differentiation"/>
    <property type="evidence" value="ECO:0007669"/>
    <property type="project" value="TreeGrafter"/>
</dbReference>
<accession>A0AAD6PBI5</accession>
<dbReference type="GO" id="GO:0007165">
    <property type="term" value="P:signal transduction"/>
    <property type="evidence" value="ECO:0007669"/>
    <property type="project" value="TreeGrafter"/>
</dbReference>
<keyword evidence="10" id="KW-1185">Reference proteome</keyword>
<dbReference type="AlphaFoldDB" id="A0AAD6PBI5"/>
<keyword evidence="5" id="KW-0418">Kinase</keyword>
<evidence type="ECO:0000256" key="5">
    <source>
        <dbReference type="ARBA" id="ARBA00022777"/>
    </source>
</evidence>
<keyword evidence="7" id="KW-0472">Membrane</keyword>
<organism evidence="9 10">
    <name type="scientific">Salix udensis</name>
    <dbReference type="NCBI Taxonomy" id="889485"/>
    <lineage>
        <taxon>Eukaryota</taxon>
        <taxon>Viridiplantae</taxon>
        <taxon>Streptophyta</taxon>
        <taxon>Embryophyta</taxon>
        <taxon>Tracheophyta</taxon>
        <taxon>Spermatophyta</taxon>
        <taxon>Magnoliopsida</taxon>
        <taxon>eudicotyledons</taxon>
        <taxon>Gunneridae</taxon>
        <taxon>Pentapetalae</taxon>
        <taxon>rosids</taxon>
        <taxon>fabids</taxon>
        <taxon>Malpighiales</taxon>
        <taxon>Salicaceae</taxon>
        <taxon>Saliceae</taxon>
        <taxon>Salix</taxon>
    </lineage>
</organism>
<dbReference type="PANTHER" id="PTHR24057:SF79">
    <property type="entry name" value="NON-SPECIFIC SERINE_THREONINE PROTEIN KINASE"/>
    <property type="match status" value="1"/>
</dbReference>
<keyword evidence="7" id="KW-0812">Transmembrane</keyword>
<dbReference type="PROSITE" id="PS00108">
    <property type="entry name" value="PROTEIN_KINASE_ST"/>
    <property type="match status" value="1"/>
</dbReference>
<keyword evidence="6" id="KW-0067">ATP-binding</keyword>
<dbReference type="InterPro" id="IPR008271">
    <property type="entry name" value="Ser/Thr_kinase_AS"/>
</dbReference>
<dbReference type="GO" id="GO:0005524">
    <property type="term" value="F:ATP binding"/>
    <property type="evidence" value="ECO:0007669"/>
    <property type="project" value="UniProtKB-KW"/>
</dbReference>
<dbReference type="EMBL" id="JAPFFJ010000006">
    <property type="protein sequence ID" value="KAJ6424405.1"/>
    <property type="molecule type" value="Genomic_DNA"/>
</dbReference>
<dbReference type="EMBL" id="JAPFFJ010000006">
    <property type="protein sequence ID" value="KAJ6424407.1"/>
    <property type="molecule type" value="Genomic_DNA"/>
</dbReference>
<keyword evidence="2" id="KW-0723">Serine/threonine-protein kinase</keyword>
<keyword evidence="3" id="KW-0808">Transferase</keyword>
<dbReference type="InterPro" id="IPR000719">
    <property type="entry name" value="Prot_kinase_dom"/>
</dbReference>
<dbReference type="InterPro" id="IPR050591">
    <property type="entry name" value="GSK-3"/>
</dbReference>
<comment type="caution">
    <text evidence="9">The sequence shown here is derived from an EMBL/GenBank/DDBJ whole genome shotgun (WGS) entry which is preliminary data.</text>
</comment>
<dbReference type="Pfam" id="PF00069">
    <property type="entry name" value="Pkinase"/>
    <property type="match status" value="1"/>
</dbReference>
<protein>
    <recommendedName>
        <fullName evidence="8">Protein kinase domain-containing protein</fullName>
    </recommendedName>
</protein>
<dbReference type="GO" id="GO:0004674">
    <property type="term" value="F:protein serine/threonine kinase activity"/>
    <property type="evidence" value="ECO:0007669"/>
    <property type="project" value="UniProtKB-KW"/>
</dbReference>
<feature type="transmembrane region" description="Helical" evidence="7">
    <location>
        <begin position="20"/>
        <end position="43"/>
    </location>
</feature>
<evidence type="ECO:0000259" key="8">
    <source>
        <dbReference type="PROSITE" id="PS50011"/>
    </source>
</evidence>
<dbReference type="SUPFAM" id="SSF56112">
    <property type="entry name" value="Protein kinase-like (PK-like)"/>
    <property type="match status" value="1"/>
</dbReference>
<proteinExistence type="inferred from homology"/>
<comment type="similarity">
    <text evidence="1">Belongs to the protein kinase superfamily. CMGC Ser/Thr protein kinase family. GSK-3 subfamily.</text>
</comment>
<dbReference type="PROSITE" id="PS50011">
    <property type="entry name" value="PROTEIN_KINASE_DOM"/>
    <property type="match status" value="1"/>
</dbReference>
<evidence type="ECO:0000313" key="9">
    <source>
        <dbReference type="EMBL" id="KAJ6424407.1"/>
    </source>
</evidence>
<sequence length="116" mass="12826">MGCCLGSTVRFVDQLGLINSAVLALGLFLQFGLINAAFVALGLEICRALAYIHNSIGVCHRDIKPQNLLVNPHTHQVKLCDFGSAKVLLCIYLFWNCFIILRYNAHNATHSNFGCF</sequence>
<keyword evidence="4" id="KW-0547">Nucleotide-binding</keyword>
<dbReference type="Gene3D" id="1.10.510.10">
    <property type="entry name" value="Transferase(Phosphotransferase) domain 1"/>
    <property type="match status" value="1"/>
</dbReference>
<evidence type="ECO:0000313" key="10">
    <source>
        <dbReference type="Proteomes" id="UP001162972"/>
    </source>
</evidence>
<evidence type="ECO:0000256" key="6">
    <source>
        <dbReference type="ARBA" id="ARBA00022840"/>
    </source>
</evidence>
<feature type="domain" description="Protein kinase" evidence="8">
    <location>
        <begin position="1"/>
        <end position="116"/>
    </location>
</feature>
<evidence type="ECO:0000256" key="2">
    <source>
        <dbReference type="ARBA" id="ARBA00022527"/>
    </source>
</evidence>
<evidence type="ECO:0000256" key="7">
    <source>
        <dbReference type="SAM" id="Phobius"/>
    </source>
</evidence>
<reference evidence="9 10" key="2">
    <citation type="journal article" date="2023" name="Int. J. Mol. Sci.">
        <title>De Novo Assembly and Annotation of 11 Diverse Shrub Willow (Salix) Genomes Reveals Novel Gene Organization in Sex-Linked Regions.</title>
        <authorList>
            <person name="Hyden B."/>
            <person name="Feng K."/>
            <person name="Yates T.B."/>
            <person name="Jawdy S."/>
            <person name="Cereghino C."/>
            <person name="Smart L.B."/>
            <person name="Muchero W."/>
        </authorList>
    </citation>
    <scope>NUCLEOTIDE SEQUENCE [LARGE SCALE GENOMIC DNA]</scope>
    <source>
        <tissue evidence="9">Shoot tip</tissue>
    </source>
</reference>